<gene>
    <name evidence="1" type="ORF">SAMN02745123_01439</name>
</gene>
<dbReference type="Proteomes" id="UP000183997">
    <property type="component" value="Unassembled WGS sequence"/>
</dbReference>
<protein>
    <submittedName>
        <fullName evidence="1">Uncharacterized protein</fullName>
    </submittedName>
</protein>
<dbReference type="RefSeq" id="WP_072912426.1">
    <property type="nucleotide sequence ID" value="NZ_FRAR01000010.1"/>
</dbReference>
<dbReference type="AlphaFoldDB" id="A0A1M6RDH9"/>
<organism evidence="1 2">
    <name type="scientific">Desulforamulus aeronauticus DSM 10349</name>
    <dbReference type="NCBI Taxonomy" id="1121421"/>
    <lineage>
        <taxon>Bacteria</taxon>
        <taxon>Bacillati</taxon>
        <taxon>Bacillota</taxon>
        <taxon>Clostridia</taxon>
        <taxon>Eubacteriales</taxon>
        <taxon>Peptococcaceae</taxon>
        <taxon>Desulforamulus</taxon>
    </lineage>
</organism>
<evidence type="ECO:0000313" key="2">
    <source>
        <dbReference type="Proteomes" id="UP000183997"/>
    </source>
</evidence>
<evidence type="ECO:0000313" key="1">
    <source>
        <dbReference type="EMBL" id="SHK30524.1"/>
    </source>
</evidence>
<sequence>MIPHLKEMLNYIVLSIEKGDTSAAMREIALFTELFDQFLQQNQVYIFSQEVQNLNNCIGRMMDYLERGDLVSLKEVITNSFMGYLDNWDFNNHKYTN</sequence>
<proteinExistence type="predicted"/>
<reference evidence="2" key="1">
    <citation type="submission" date="2016-11" db="EMBL/GenBank/DDBJ databases">
        <authorList>
            <person name="Varghese N."/>
            <person name="Submissions S."/>
        </authorList>
    </citation>
    <scope>NUCLEOTIDE SEQUENCE [LARGE SCALE GENOMIC DNA]</scope>
    <source>
        <strain evidence="2">DSM 10349</strain>
    </source>
</reference>
<dbReference type="STRING" id="1121421.SAMN02745123_01439"/>
<accession>A0A1M6RDH9</accession>
<dbReference type="EMBL" id="FRAR01000010">
    <property type="protein sequence ID" value="SHK30524.1"/>
    <property type="molecule type" value="Genomic_DNA"/>
</dbReference>
<dbReference type="OrthoDB" id="1809132at2"/>
<keyword evidence="2" id="KW-1185">Reference proteome</keyword>
<name>A0A1M6RDH9_9FIRM</name>